<keyword evidence="2" id="KW-0472">Membrane</keyword>
<dbReference type="EMBL" id="CAJNRF010011116">
    <property type="protein sequence ID" value="CAF2128509.1"/>
    <property type="molecule type" value="Genomic_DNA"/>
</dbReference>
<keyword evidence="2" id="KW-0812">Transmembrane</keyword>
<dbReference type="Proteomes" id="UP000663856">
    <property type="component" value="Unassembled WGS sequence"/>
</dbReference>
<feature type="transmembrane region" description="Helical" evidence="2">
    <location>
        <begin position="163"/>
        <end position="184"/>
    </location>
</feature>
<keyword evidence="1" id="KW-0175">Coiled coil</keyword>
<sequence length="203" mass="23305">MSNRSYKETNGASIKQPLSKIQMLNSKNAELQRELQEAKRTAHPTRRELERIRHRSMQHRRAKNDLISANYWVKSALFITLILGTVLVAYVGTPTIIKTVFLKLGLKSEIPSYFLWRVDDRVSSVIVSIIGFTVSIPAQRTFPAPWRSFIGAFGFAIKQTFDIFLPPWCIVILPVFGVFAILTLDVDRRKQVSSDIKRRSHDF</sequence>
<keyword evidence="2" id="KW-1133">Transmembrane helix</keyword>
<gene>
    <name evidence="3" type="ORF">WKI299_LOCUS25872</name>
    <name evidence="4" type="ORF">XDN619_LOCUS25847</name>
</gene>
<evidence type="ECO:0000256" key="1">
    <source>
        <dbReference type="SAM" id="Coils"/>
    </source>
</evidence>
<evidence type="ECO:0000256" key="2">
    <source>
        <dbReference type="SAM" id="Phobius"/>
    </source>
</evidence>
<evidence type="ECO:0000313" key="4">
    <source>
        <dbReference type="EMBL" id="CAF2135984.1"/>
    </source>
</evidence>
<dbReference type="AlphaFoldDB" id="A0A816WDX2"/>
<feature type="coiled-coil region" evidence="1">
    <location>
        <begin position="21"/>
        <end position="48"/>
    </location>
</feature>
<organism evidence="4 5">
    <name type="scientific">Rotaria magnacalcarata</name>
    <dbReference type="NCBI Taxonomy" id="392030"/>
    <lineage>
        <taxon>Eukaryota</taxon>
        <taxon>Metazoa</taxon>
        <taxon>Spiralia</taxon>
        <taxon>Gnathifera</taxon>
        <taxon>Rotifera</taxon>
        <taxon>Eurotatoria</taxon>
        <taxon>Bdelloidea</taxon>
        <taxon>Philodinida</taxon>
        <taxon>Philodinidae</taxon>
        <taxon>Rotaria</taxon>
    </lineage>
</organism>
<protein>
    <submittedName>
        <fullName evidence="4">Uncharacterized protein</fullName>
    </submittedName>
</protein>
<feature type="transmembrane region" description="Helical" evidence="2">
    <location>
        <begin position="76"/>
        <end position="101"/>
    </location>
</feature>
<evidence type="ECO:0000313" key="5">
    <source>
        <dbReference type="Proteomes" id="UP000663887"/>
    </source>
</evidence>
<name>A0A816WDX2_9BILA</name>
<comment type="caution">
    <text evidence="4">The sequence shown here is derived from an EMBL/GenBank/DDBJ whole genome shotgun (WGS) entry which is preliminary data.</text>
</comment>
<dbReference type="EMBL" id="CAJNRG010011909">
    <property type="protein sequence ID" value="CAF2135984.1"/>
    <property type="molecule type" value="Genomic_DNA"/>
</dbReference>
<evidence type="ECO:0000313" key="3">
    <source>
        <dbReference type="EMBL" id="CAF2128509.1"/>
    </source>
</evidence>
<accession>A0A816WDX2</accession>
<reference evidence="4" key="1">
    <citation type="submission" date="2021-02" db="EMBL/GenBank/DDBJ databases">
        <authorList>
            <person name="Nowell W R."/>
        </authorList>
    </citation>
    <scope>NUCLEOTIDE SEQUENCE</scope>
</reference>
<proteinExistence type="predicted"/>
<dbReference type="Proteomes" id="UP000663887">
    <property type="component" value="Unassembled WGS sequence"/>
</dbReference>